<feature type="region of interest" description="Disordered" evidence="2">
    <location>
        <begin position="1"/>
        <end position="33"/>
    </location>
</feature>
<dbReference type="PANTHER" id="PTHR33375:SF1">
    <property type="entry name" value="CHROMOSOME-PARTITIONING PROTEIN PARB-RELATED"/>
    <property type="match status" value="1"/>
</dbReference>
<feature type="compositionally biased region" description="Low complexity" evidence="2">
    <location>
        <begin position="258"/>
        <end position="272"/>
    </location>
</feature>
<dbReference type="Pfam" id="PF07506">
    <property type="entry name" value="RepB"/>
    <property type="match status" value="1"/>
</dbReference>
<dbReference type="InterPro" id="IPR011111">
    <property type="entry name" value="Plasmid_RepB"/>
</dbReference>
<dbReference type="InterPro" id="IPR036086">
    <property type="entry name" value="ParB/Sulfiredoxin_sf"/>
</dbReference>
<comment type="similarity">
    <text evidence="1">Belongs to the ParB family.</text>
</comment>
<dbReference type="GO" id="GO:0005694">
    <property type="term" value="C:chromosome"/>
    <property type="evidence" value="ECO:0007669"/>
    <property type="project" value="TreeGrafter"/>
</dbReference>
<evidence type="ECO:0000313" key="5">
    <source>
        <dbReference type="Proteomes" id="UP000477911"/>
    </source>
</evidence>
<dbReference type="PANTHER" id="PTHR33375">
    <property type="entry name" value="CHROMOSOME-PARTITIONING PROTEIN PARB-RELATED"/>
    <property type="match status" value="1"/>
</dbReference>
<dbReference type="InterPro" id="IPR004437">
    <property type="entry name" value="ParB/RepB/Spo0J"/>
</dbReference>
<dbReference type="InterPro" id="IPR037972">
    <property type="entry name" value="RepB_N"/>
</dbReference>
<feature type="region of interest" description="Disordered" evidence="2">
    <location>
        <begin position="256"/>
        <end position="290"/>
    </location>
</feature>
<name>A0A6L7G4S7_9RHOB</name>
<gene>
    <name evidence="4" type="primary">repB</name>
    <name evidence="4" type="ORF">GR170_16120</name>
</gene>
<dbReference type="EMBL" id="WUMU01000018">
    <property type="protein sequence ID" value="MXN19364.1"/>
    <property type="molecule type" value="Genomic_DNA"/>
</dbReference>
<dbReference type="SMART" id="SM00470">
    <property type="entry name" value="ParB"/>
    <property type="match status" value="1"/>
</dbReference>
<dbReference type="InterPro" id="IPR050336">
    <property type="entry name" value="Chromosome_partition/occlusion"/>
</dbReference>
<dbReference type="InterPro" id="IPR003115">
    <property type="entry name" value="ParB_N"/>
</dbReference>
<dbReference type="RefSeq" id="WP_160895492.1">
    <property type="nucleotide sequence ID" value="NZ_WUMU01000018.1"/>
</dbReference>
<evidence type="ECO:0000256" key="2">
    <source>
        <dbReference type="SAM" id="MobiDB-lite"/>
    </source>
</evidence>
<feature type="compositionally biased region" description="Low complexity" evidence="2">
    <location>
        <begin position="11"/>
        <end position="28"/>
    </location>
</feature>
<reference evidence="4 5" key="1">
    <citation type="submission" date="2019-12" db="EMBL/GenBank/DDBJ databases">
        <authorList>
            <person name="Li M."/>
        </authorList>
    </citation>
    <scope>NUCLEOTIDE SEQUENCE [LARGE SCALE GENOMIC DNA]</scope>
    <source>
        <strain evidence="4 5">GBMRC 2024</strain>
    </source>
</reference>
<keyword evidence="5" id="KW-1185">Reference proteome</keyword>
<dbReference type="NCBIfam" id="TIGR03454">
    <property type="entry name" value="partition_RepB"/>
    <property type="match status" value="1"/>
</dbReference>
<feature type="domain" description="ParB-like N-terminal" evidence="3">
    <location>
        <begin position="49"/>
        <end position="140"/>
    </location>
</feature>
<dbReference type="Pfam" id="PF02195">
    <property type="entry name" value="ParB_N"/>
    <property type="match status" value="1"/>
</dbReference>
<dbReference type="SUPFAM" id="SSF109709">
    <property type="entry name" value="KorB DNA-binding domain-like"/>
    <property type="match status" value="1"/>
</dbReference>
<sequence>MADNRKKRMSLLDSLAAAGSAPPDAGSSMMSSNRALRSARDAVDAHHVWDLDPESITDDRLADRLDPKDVADLRTSIETNGQAVPILVRRDPAKADRYLLIYGRRRLEAVRSSDRVTKVRAMIAHMDDRSAVRVQVAENTERRDLSFIERALFAKELLDNGFGTQSQVAEVLNVTKSAVSMALSVARAIGPELARAIGPAAGIGRPRWEALVQDLQAADMPVADLIELAEQSYAATDPERADPSVQAFETVARRLHKAASPARPAKPRSSSRQITLDGQAAGKISRTRTGLRLDITAPDDAFADWLADQAPALIEELRTRWKNRD</sequence>
<dbReference type="AlphaFoldDB" id="A0A6L7G4S7"/>
<evidence type="ECO:0000259" key="3">
    <source>
        <dbReference type="SMART" id="SM00470"/>
    </source>
</evidence>
<proteinExistence type="inferred from homology"/>
<dbReference type="Gene3D" id="3.90.1530.30">
    <property type="match status" value="1"/>
</dbReference>
<dbReference type="CDD" id="cd16405">
    <property type="entry name" value="RepB_like_N"/>
    <property type="match status" value="1"/>
</dbReference>
<dbReference type="NCBIfam" id="TIGR00180">
    <property type="entry name" value="parB_part"/>
    <property type="match status" value="1"/>
</dbReference>
<dbReference type="SUPFAM" id="SSF110849">
    <property type="entry name" value="ParB/Sulfiredoxin"/>
    <property type="match status" value="1"/>
</dbReference>
<comment type="caution">
    <text evidence="4">The sequence shown here is derived from an EMBL/GenBank/DDBJ whole genome shotgun (WGS) entry which is preliminary data.</text>
</comment>
<protein>
    <submittedName>
        <fullName evidence="4">Plasmid partitioning protein RepB</fullName>
    </submittedName>
</protein>
<evidence type="ECO:0000313" key="4">
    <source>
        <dbReference type="EMBL" id="MXN19364.1"/>
    </source>
</evidence>
<dbReference type="GO" id="GO:0003677">
    <property type="term" value="F:DNA binding"/>
    <property type="evidence" value="ECO:0007669"/>
    <property type="project" value="InterPro"/>
</dbReference>
<dbReference type="GO" id="GO:0007059">
    <property type="term" value="P:chromosome segregation"/>
    <property type="evidence" value="ECO:0007669"/>
    <property type="project" value="TreeGrafter"/>
</dbReference>
<organism evidence="4 5">
    <name type="scientific">Pseudooceanicola albus</name>
    <dbReference type="NCBI Taxonomy" id="2692189"/>
    <lineage>
        <taxon>Bacteria</taxon>
        <taxon>Pseudomonadati</taxon>
        <taxon>Pseudomonadota</taxon>
        <taxon>Alphaproteobacteria</taxon>
        <taxon>Rhodobacterales</taxon>
        <taxon>Paracoccaceae</taxon>
        <taxon>Pseudooceanicola</taxon>
    </lineage>
</organism>
<dbReference type="Proteomes" id="UP000477911">
    <property type="component" value="Unassembled WGS sequence"/>
</dbReference>
<accession>A0A6L7G4S7</accession>
<evidence type="ECO:0000256" key="1">
    <source>
        <dbReference type="ARBA" id="ARBA00006295"/>
    </source>
</evidence>
<dbReference type="Gene3D" id="1.10.10.2830">
    <property type="match status" value="1"/>
</dbReference>
<dbReference type="InterPro" id="IPR017819">
    <property type="entry name" value="Plasmid_partition_RepB"/>
</dbReference>